<dbReference type="CDD" id="cd23763">
    <property type="entry name" value="ASKHA_ATPase_ROK"/>
    <property type="match status" value="1"/>
</dbReference>
<dbReference type="PANTHER" id="PTHR18964:SF149">
    <property type="entry name" value="BIFUNCTIONAL UDP-N-ACETYLGLUCOSAMINE 2-EPIMERASE_N-ACETYLMANNOSAMINE KINASE"/>
    <property type="match status" value="1"/>
</dbReference>
<gene>
    <name evidence="2" type="ORF">A3B19_02160</name>
</gene>
<evidence type="ECO:0000313" key="2">
    <source>
        <dbReference type="EMBL" id="OGF86853.1"/>
    </source>
</evidence>
<proteinExistence type="inferred from homology"/>
<dbReference type="PANTHER" id="PTHR18964">
    <property type="entry name" value="ROK (REPRESSOR, ORF, KINASE) FAMILY"/>
    <property type="match status" value="1"/>
</dbReference>
<comment type="similarity">
    <text evidence="1">Belongs to the ROK (NagC/XylR) family.</text>
</comment>
<dbReference type="SUPFAM" id="SSF53067">
    <property type="entry name" value="Actin-like ATPase domain"/>
    <property type="match status" value="1"/>
</dbReference>
<name>A0A1F5XFZ8_9BACT</name>
<comment type="caution">
    <text evidence="2">The sequence shown here is derived from an EMBL/GenBank/DDBJ whole genome shotgun (WGS) entry which is preliminary data.</text>
</comment>
<dbReference type="EMBL" id="MFIF01000010">
    <property type="protein sequence ID" value="OGF86853.1"/>
    <property type="molecule type" value="Genomic_DNA"/>
</dbReference>
<sequence length="224" mass="24747">MEKKLIAGLDIGGSKIRAVLWDGKNVLAAREAKTPKNLSGFKKTLKKLVGSHPKIGIAVPGRARNAIFISATNLPYIRNFDFAKFFFDKKVKVAHDAWCFARAEYEDRRTTFFLTLGTGIGRAAGKCGKVLKIKNFEYPARWERKYKKIRDSHNNAALAMFLAKKLNGVIKTYKIEKVVIGGGAASGQTRKNFAAKLQKTLGLPVKKSKLSKNSVAIGAAMLFQ</sequence>
<dbReference type="Gene3D" id="3.30.420.40">
    <property type="match status" value="2"/>
</dbReference>
<reference evidence="2 3" key="1">
    <citation type="journal article" date="2016" name="Nat. Commun.">
        <title>Thousands of microbial genomes shed light on interconnected biogeochemical processes in an aquifer system.</title>
        <authorList>
            <person name="Anantharaman K."/>
            <person name="Brown C.T."/>
            <person name="Hug L.A."/>
            <person name="Sharon I."/>
            <person name="Castelle C.J."/>
            <person name="Probst A.J."/>
            <person name="Thomas B.C."/>
            <person name="Singh A."/>
            <person name="Wilkins M.J."/>
            <person name="Karaoz U."/>
            <person name="Brodie E.L."/>
            <person name="Williams K.H."/>
            <person name="Hubbard S.S."/>
            <person name="Banfield J.F."/>
        </authorList>
    </citation>
    <scope>NUCLEOTIDE SEQUENCE [LARGE SCALE GENOMIC DNA]</scope>
</reference>
<evidence type="ECO:0000313" key="3">
    <source>
        <dbReference type="Proteomes" id="UP000177346"/>
    </source>
</evidence>
<dbReference type="AlphaFoldDB" id="A0A1F5XFZ8"/>
<dbReference type="InterPro" id="IPR000600">
    <property type="entry name" value="ROK"/>
</dbReference>
<evidence type="ECO:0000256" key="1">
    <source>
        <dbReference type="ARBA" id="ARBA00006479"/>
    </source>
</evidence>
<organism evidence="2 3">
    <name type="scientific">Candidatus Giovannonibacteria bacterium RIFCSPLOWO2_01_FULL_46_32</name>
    <dbReference type="NCBI Taxonomy" id="1798353"/>
    <lineage>
        <taxon>Bacteria</taxon>
        <taxon>Candidatus Giovannoniibacteriota</taxon>
    </lineage>
</organism>
<protein>
    <recommendedName>
        <fullName evidence="4">ROK family protein</fullName>
    </recommendedName>
</protein>
<dbReference type="Pfam" id="PF00480">
    <property type="entry name" value="ROK"/>
    <property type="match status" value="1"/>
</dbReference>
<dbReference type="Proteomes" id="UP000177346">
    <property type="component" value="Unassembled WGS sequence"/>
</dbReference>
<evidence type="ECO:0008006" key="4">
    <source>
        <dbReference type="Google" id="ProtNLM"/>
    </source>
</evidence>
<accession>A0A1F5XFZ8</accession>
<dbReference type="InterPro" id="IPR043129">
    <property type="entry name" value="ATPase_NBD"/>
</dbReference>